<dbReference type="Proteomes" id="UP000538147">
    <property type="component" value="Unassembled WGS sequence"/>
</dbReference>
<dbReference type="Gene3D" id="3.90.1300.10">
    <property type="entry name" value="Amidase signature (AS) domain"/>
    <property type="match status" value="1"/>
</dbReference>
<name>A0A841LEB1_9SPHN</name>
<dbReference type="InterPro" id="IPR023631">
    <property type="entry name" value="Amidase_dom"/>
</dbReference>
<keyword evidence="4" id="KW-1185">Reference proteome</keyword>
<evidence type="ECO:0000256" key="1">
    <source>
        <dbReference type="SAM" id="MobiDB-lite"/>
    </source>
</evidence>
<reference evidence="3 4" key="1">
    <citation type="submission" date="2020-08" db="EMBL/GenBank/DDBJ databases">
        <title>Genomic Encyclopedia of Type Strains, Phase IV (KMG-IV): sequencing the most valuable type-strain genomes for metagenomic binning, comparative biology and taxonomic classification.</title>
        <authorList>
            <person name="Goeker M."/>
        </authorList>
    </citation>
    <scope>NUCLEOTIDE SEQUENCE [LARGE SCALE GENOMIC DNA]</scope>
    <source>
        <strain evidence="3 4">DSM 102189</strain>
    </source>
</reference>
<keyword evidence="3" id="KW-0436">Ligase</keyword>
<accession>A0A841LEB1</accession>
<dbReference type="Pfam" id="PF01425">
    <property type="entry name" value="Amidase"/>
    <property type="match status" value="1"/>
</dbReference>
<gene>
    <name evidence="3" type="ORF">FHS79_001484</name>
</gene>
<comment type="caution">
    <text evidence="3">The sequence shown here is derived from an EMBL/GenBank/DDBJ whole genome shotgun (WGS) entry which is preliminary data.</text>
</comment>
<dbReference type="EC" id="6.3.5.6" evidence="3"/>
<dbReference type="SUPFAM" id="SSF75304">
    <property type="entry name" value="Amidase signature (AS) enzymes"/>
    <property type="match status" value="1"/>
</dbReference>
<evidence type="ECO:0000313" key="3">
    <source>
        <dbReference type="EMBL" id="MBB6227318.1"/>
    </source>
</evidence>
<evidence type="ECO:0000313" key="4">
    <source>
        <dbReference type="Proteomes" id="UP000538147"/>
    </source>
</evidence>
<feature type="region of interest" description="Disordered" evidence="1">
    <location>
        <begin position="117"/>
        <end position="143"/>
    </location>
</feature>
<dbReference type="GO" id="GO:0050567">
    <property type="term" value="F:glutaminyl-tRNA synthase (glutamine-hydrolyzing) activity"/>
    <property type="evidence" value="ECO:0007669"/>
    <property type="project" value="UniProtKB-EC"/>
</dbReference>
<dbReference type="AlphaFoldDB" id="A0A841LEB1"/>
<dbReference type="EMBL" id="JACIIV010000009">
    <property type="protein sequence ID" value="MBB6227318.1"/>
    <property type="molecule type" value="Genomic_DNA"/>
</dbReference>
<dbReference type="PANTHER" id="PTHR11895:SF176">
    <property type="entry name" value="AMIDASE AMID-RELATED"/>
    <property type="match status" value="1"/>
</dbReference>
<dbReference type="EC" id="6.3.5.7" evidence="3"/>
<dbReference type="PANTHER" id="PTHR11895">
    <property type="entry name" value="TRANSAMIDASE"/>
    <property type="match status" value="1"/>
</dbReference>
<proteinExistence type="predicted"/>
<sequence length="427" mass="43444">MMHWLGVAELASADPVAVVEHQLARIAALNPALKAFTAVDAQGARAGARLTAGMPLPLRGVTIGVKANIDVAGLVTTAGVAGRTMPATEDAAMVAALRAAGAIILGHVNMHEAALGATTDNPFHGRTENPHRRGRTPGGSSGGSGAAVAAGLCTVALGTDTLGSVRIPAAYNGIYGLKPSNGLLDERGLAYLCARLDSIGPLARSVADLAAVAAVMMPLGTPRLVSRIATFADVEASTMEPAVRAGYEAAKRALRGLGHTVEALPLAEIDFKKARLGGFLEAAREGADHFAADRVAGHISPDFAALLDFAAAAPLTLHQAGAAAASHARDAVLAALEKADLLLLPTAPQAAFGHGSAPVNQADFTALANLAGVPALSLPSGVDHDGLPVAVQLIGRHGDEVTLLAMAAKLDAVLQAYRRPEFEMEKN</sequence>
<dbReference type="GO" id="GO:0016740">
    <property type="term" value="F:transferase activity"/>
    <property type="evidence" value="ECO:0007669"/>
    <property type="project" value="UniProtKB-KW"/>
</dbReference>
<organism evidence="3 4">
    <name type="scientific">Polymorphobacter multimanifer</name>
    <dbReference type="NCBI Taxonomy" id="1070431"/>
    <lineage>
        <taxon>Bacteria</taxon>
        <taxon>Pseudomonadati</taxon>
        <taxon>Pseudomonadota</taxon>
        <taxon>Alphaproteobacteria</taxon>
        <taxon>Sphingomonadales</taxon>
        <taxon>Sphingosinicellaceae</taxon>
        <taxon>Polymorphobacter</taxon>
    </lineage>
</organism>
<evidence type="ECO:0000259" key="2">
    <source>
        <dbReference type="Pfam" id="PF01425"/>
    </source>
</evidence>
<dbReference type="GO" id="GO:0050566">
    <property type="term" value="F:asparaginyl-tRNA synthase (glutamine-hydrolyzing) activity"/>
    <property type="evidence" value="ECO:0007669"/>
    <property type="project" value="UniProtKB-EC"/>
</dbReference>
<feature type="domain" description="Amidase" evidence="2">
    <location>
        <begin position="18"/>
        <end position="404"/>
    </location>
</feature>
<dbReference type="InterPro" id="IPR036928">
    <property type="entry name" value="AS_sf"/>
</dbReference>
<protein>
    <submittedName>
        <fullName evidence="3">Aspartyl-tRNA(Asn)/glutamyl-tRNA(Gln) amidotransferase subunit A</fullName>
        <ecNumber evidence="3">6.3.5.6</ecNumber>
        <ecNumber evidence="3">6.3.5.7</ecNumber>
    </submittedName>
</protein>
<dbReference type="InterPro" id="IPR000120">
    <property type="entry name" value="Amidase"/>
</dbReference>
<keyword evidence="3" id="KW-0808">Transferase</keyword>